<organism evidence="1 2">
    <name type="scientific">Candidatus Methanofastidiosum methylothiophilum</name>
    <dbReference type="NCBI Taxonomy" id="1705564"/>
    <lineage>
        <taxon>Archaea</taxon>
        <taxon>Methanobacteriati</taxon>
        <taxon>Methanobacteriota</taxon>
        <taxon>Stenosarchaea group</taxon>
        <taxon>Candidatus Methanofastidiosia</taxon>
        <taxon>Candidatus Methanofastidiosales</taxon>
        <taxon>Candidatus Methanofastidiosaceae</taxon>
        <taxon>Candidatus Methanofastidiosum</taxon>
    </lineage>
</organism>
<dbReference type="AlphaFoldDB" id="A0A150ITE7"/>
<accession>A0A150ITE7</accession>
<sequence length="536" mass="63209">MKSNSDYEAAARLIYNHFKDDKKNKGFVTVIVGAGASQSLKTEELKDQIKSNLDREVLNVNAMVHLGKHPSECTLEELFFLYSRLRGEKNAYDLLNNRKDIYRRSDQIRPTIAYEFLAHLVHHKLVHNIITTNFDEELEISLDDEIGKDNYRIVKSLSEFDAFRMELDQENEESFNIPMLFKVHGTISYPRTIRATIENVKRFEEEKHKVIKCILCNTKILIIIGFSFRDEDFRLAFSEAIIEKAYRETSGDLINIFWIHRNENQDENYKDTLKNMIRRENIRKRIPLNLISNNSSDFLKNISRHVEIIDECQNIPTIARQNIRNTLLNYSDPEKIISNKFYIEILIFAMTVKGLFGIDALTNCIRLHRYCQEIKRNNEYKNFNPFPYQLLVNLMDSGLIKKLNVPNNIYFLPETDIKSIADSIIKFFCLEGVENRNELESQLIDQLNTLNDIFDVDVVEPDINVYLMFKNPIPIRNHMVWEEKTKEFVNGARKLQIIAQTGEWITKNKNKEYFERFLSDPEHRIEFMRLRLADHS</sequence>
<dbReference type="Gene3D" id="3.40.50.1220">
    <property type="entry name" value="TPP-binding domain"/>
    <property type="match status" value="1"/>
</dbReference>
<name>A0A150ITE7_9EURY</name>
<comment type="caution">
    <text evidence="1">The sequence shown here is derived from an EMBL/GenBank/DDBJ whole genome shotgun (WGS) entry which is preliminary data.</text>
</comment>
<evidence type="ECO:0000313" key="1">
    <source>
        <dbReference type="EMBL" id="KYC47924.1"/>
    </source>
</evidence>
<evidence type="ECO:0000313" key="2">
    <source>
        <dbReference type="Proteomes" id="UP000075578"/>
    </source>
</evidence>
<dbReference type="SUPFAM" id="SSF52467">
    <property type="entry name" value="DHS-like NAD/FAD-binding domain"/>
    <property type="match status" value="1"/>
</dbReference>
<dbReference type="Proteomes" id="UP000075578">
    <property type="component" value="Unassembled WGS sequence"/>
</dbReference>
<dbReference type="InterPro" id="IPR029035">
    <property type="entry name" value="DHS-like_NAD/FAD-binding_dom"/>
</dbReference>
<dbReference type="EMBL" id="LNGD01000148">
    <property type="protein sequence ID" value="KYC47924.1"/>
    <property type="molecule type" value="Genomic_DNA"/>
</dbReference>
<gene>
    <name evidence="1" type="ORF">AMQ74_01643</name>
</gene>
<dbReference type="Pfam" id="PF13289">
    <property type="entry name" value="SIR2_2"/>
    <property type="match status" value="1"/>
</dbReference>
<protein>
    <submittedName>
        <fullName evidence="1">Uncharacterized protein</fullName>
    </submittedName>
</protein>
<reference evidence="1 2" key="1">
    <citation type="journal article" date="2016" name="ISME J.">
        <title>Chasing the elusive Euryarchaeota class WSA2: genomes reveal a uniquely fastidious methyl-reducing methanogen.</title>
        <authorList>
            <person name="Nobu M.K."/>
            <person name="Narihiro T."/>
            <person name="Kuroda K."/>
            <person name="Mei R."/>
            <person name="Liu W.T."/>
        </authorList>
    </citation>
    <scope>NUCLEOTIDE SEQUENCE [LARGE SCALE GENOMIC DNA]</scope>
    <source>
        <strain evidence="1">U1lsi0528_Bin089</strain>
    </source>
</reference>
<proteinExistence type="predicted"/>